<feature type="compositionally biased region" description="Basic and acidic residues" evidence="1">
    <location>
        <begin position="216"/>
        <end position="247"/>
    </location>
</feature>
<dbReference type="Proteomes" id="UP001642405">
    <property type="component" value="Unassembled WGS sequence"/>
</dbReference>
<feature type="compositionally biased region" description="Acidic residues" evidence="1">
    <location>
        <begin position="521"/>
        <end position="535"/>
    </location>
</feature>
<evidence type="ECO:0000313" key="3">
    <source>
        <dbReference type="EMBL" id="CAK7235184.1"/>
    </source>
</evidence>
<feature type="compositionally biased region" description="Basic and acidic residues" evidence="1">
    <location>
        <begin position="295"/>
        <end position="316"/>
    </location>
</feature>
<gene>
    <name evidence="3" type="ORF">SCUCBS95973_009183</name>
</gene>
<dbReference type="EMBL" id="CAWUHB010000094">
    <property type="protein sequence ID" value="CAK7235184.1"/>
    <property type="molecule type" value="Genomic_DNA"/>
</dbReference>
<organism evidence="3 4">
    <name type="scientific">Sporothrix curviconia</name>
    <dbReference type="NCBI Taxonomy" id="1260050"/>
    <lineage>
        <taxon>Eukaryota</taxon>
        <taxon>Fungi</taxon>
        <taxon>Dikarya</taxon>
        <taxon>Ascomycota</taxon>
        <taxon>Pezizomycotina</taxon>
        <taxon>Sordariomycetes</taxon>
        <taxon>Sordariomycetidae</taxon>
        <taxon>Ophiostomatales</taxon>
        <taxon>Ophiostomataceae</taxon>
        <taxon>Sporothrix</taxon>
    </lineage>
</organism>
<feature type="compositionally biased region" description="Low complexity" evidence="1">
    <location>
        <begin position="564"/>
        <end position="605"/>
    </location>
</feature>
<evidence type="ECO:0000256" key="1">
    <source>
        <dbReference type="SAM" id="MobiDB-lite"/>
    </source>
</evidence>
<feature type="compositionally biased region" description="Polar residues" evidence="1">
    <location>
        <begin position="406"/>
        <end position="417"/>
    </location>
</feature>
<keyword evidence="4" id="KW-1185">Reference proteome</keyword>
<accession>A0ABP0CVH2</accession>
<feature type="compositionally biased region" description="Acidic residues" evidence="1">
    <location>
        <begin position="606"/>
        <end position="624"/>
    </location>
</feature>
<feature type="domain" description="Transcription elongation factor Eaf N-terminal" evidence="2">
    <location>
        <begin position="22"/>
        <end position="129"/>
    </location>
</feature>
<evidence type="ECO:0000259" key="2">
    <source>
        <dbReference type="Pfam" id="PF09816"/>
    </source>
</evidence>
<feature type="compositionally biased region" description="Pro residues" evidence="1">
    <location>
        <begin position="427"/>
        <end position="441"/>
    </location>
</feature>
<feature type="compositionally biased region" description="Acidic residues" evidence="1">
    <location>
        <begin position="458"/>
        <end position="470"/>
    </location>
</feature>
<feature type="compositionally biased region" description="Basic and acidic residues" evidence="1">
    <location>
        <begin position="537"/>
        <end position="550"/>
    </location>
</feature>
<protein>
    <recommendedName>
        <fullName evidence="2">Transcription elongation factor Eaf N-terminal domain-containing protein</fullName>
    </recommendedName>
</protein>
<sequence>MATSSLALQRAGLIDPTKPATYPVVLGEDILRNGEPGSGGGKTFTGIRYNFKPRHLIDNNTQRKSTLTKSDSEGEFDVTFRDNSGGRYVYAGTRVSKGSKYVLVFDSKMRRFILHRLDSLFIMNMVDTPTNHDTAGLKKRHPYINETTKRPRPPRGANQLVRRPLIKKSSSGSTGPMRPIPKPLVRASPKPVTVLRSSQDIKKKERRAALNFASDSVHDSDRETKAAKDVREQREAIVVKTARDNRDSGATSPRDLSITVSPRGAREAALFQRSKANALSSRPREASKLSMETKASPDSKDKERDNYRDKDKDKNGKGSTPAKDGSKYLKVPDAKARLPEKPRLPDKSEKVVGKTDKSSLLSDKPRLPEKPAMRTGKDASSKDRKDAKATTPTREGKSITARPLLKSSSNDNTNNGKTKSKGVSLPLPLPIPAPAPVPATAPAPASADKKKKKKTGWEEEDDEDDDDDGDIGLVIEYPGGPPPARNRQALGSSGASGGGSGASKQLHMPTFDEFQRAGDSECMDGDADDDGDMEGYWDPREDEKKAEAEVKVAPAPAPAPALDPPAKAAPKAGPKPSKAAPKPTAKGASKPASAKSSVPKSAAIAIDEDSDEDDMANDLEAELEDELEAELNKELQEEEARKKQEADALLEAELEAAFMAEEQEESEISEEE</sequence>
<dbReference type="InterPro" id="IPR019194">
    <property type="entry name" value="Tscrpt_elong_fac_Eaf_N"/>
</dbReference>
<name>A0ABP0CVH2_9PEZI</name>
<feature type="compositionally biased region" description="Basic and acidic residues" evidence="1">
    <location>
        <begin position="324"/>
        <end position="388"/>
    </location>
</feature>
<comment type="caution">
    <text evidence="3">The sequence shown here is derived from an EMBL/GenBank/DDBJ whole genome shotgun (WGS) entry which is preliminary data.</text>
</comment>
<dbReference type="Pfam" id="PF09816">
    <property type="entry name" value="EAF"/>
    <property type="match status" value="1"/>
</dbReference>
<evidence type="ECO:0000313" key="4">
    <source>
        <dbReference type="Proteomes" id="UP001642405"/>
    </source>
</evidence>
<reference evidence="3 4" key="1">
    <citation type="submission" date="2024-01" db="EMBL/GenBank/DDBJ databases">
        <authorList>
            <person name="Allen C."/>
            <person name="Tagirdzhanova G."/>
        </authorList>
    </citation>
    <scope>NUCLEOTIDE SEQUENCE [LARGE SCALE GENOMIC DNA]</scope>
</reference>
<feature type="region of interest" description="Disordered" evidence="1">
    <location>
        <begin position="145"/>
        <end position="624"/>
    </location>
</feature>
<proteinExistence type="predicted"/>